<dbReference type="AlphaFoldDB" id="A0AAU9UJA6"/>
<feature type="region of interest" description="Disordered" evidence="2">
    <location>
        <begin position="127"/>
        <end position="174"/>
    </location>
</feature>
<reference evidence="3" key="1">
    <citation type="submission" date="2022-03" db="EMBL/GenBank/DDBJ databases">
        <authorList>
            <person name="Tunstrom K."/>
        </authorList>
    </citation>
    <scope>NUCLEOTIDE SEQUENCE</scope>
</reference>
<proteinExistence type="predicted"/>
<name>A0AAU9UJA6_EUPED</name>
<evidence type="ECO:0000256" key="2">
    <source>
        <dbReference type="SAM" id="MobiDB-lite"/>
    </source>
</evidence>
<dbReference type="Proteomes" id="UP001153954">
    <property type="component" value="Unassembled WGS sequence"/>
</dbReference>
<feature type="coiled-coil region" evidence="1">
    <location>
        <begin position="284"/>
        <end position="357"/>
    </location>
</feature>
<keyword evidence="1" id="KW-0175">Coiled coil</keyword>
<gene>
    <name evidence="3" type="ORF">EEDITHA_LOCUS13309</name>
</gene>
<evidence type="ECO:0000313" key="4">
    <source>
        <dbReference type="Proteomes" id="UP001153954"/>
    </source>
</evidence>
<evidence type="ECO:0000256" key="1">
    <source>
        <dbReference type="SAM" id="Coils"/>
    </source>
</evidence>
<dbReference type="EMBL" id="CAKOGL010000019">
    <property type="protein sequence ID" value="CAH2098162.1"/>
    <property type="molecule type" value="Genomic_DNA"/>
</dbReference>
<keyword evidence="4" id="KW-1185">Reference proteome</keyword>
<feature type="compositionally biased region" description="Basic and acidic residues" evidence="2">
    <location>
        <begin position="127"/>
        <end position="168"/>
    </location>
</feature>
<evidence type="ECO:0000313" key="3">
    <source>
        <dbReference type="EMBL" id="CAH2098162.1"/>
    </source>
</evidence>
<protein>
    <submittedName>
        <fullName evidence="3">Uncharacterized protein</fullName>
    </submittedName>
</protein>
<sequence length="586" mass="69361">MIVKVDQLMLSDQQRLKIVAMKGPEMLKRDSVLASLIARNTPVIANLLFSVRETYIWTPFWCIRRYLGLPVMLKAGEYSPNNPLIRGERTSGDVLLGLGEYERRRNTLRKMRQRQYKEYLDQQAKIKQEAKEKAERERKEREEKERLREERERERLELERENSPERRRASVSHSFVSGANNTYITKVDTGVQVDHRSTPLSVAVQTDDDQMFKLPPTLGQKLLTQAERELSPRTVDRDAHAWEWAAWEKQERRRSYGDERPVMKQTARERLTSELRHSYMPSIFDAEAIKMRNERAEKEAAERRQYYQQELKNQIVEQQRIKEERKNREKMLEQAEMRRLEEQLRSLKTAQEREIERQHDINTIMKENTIDYDKKREKLQKEIDLEHEALLKAAIHPKRTHTSKSESPKHSKIPFFYPEKIEKPPYSTNISDNSIFSQNYDVESYLRRNLNPNKESLISNRIDNTEIERKLDSEKNIVIEKAIVHEIPKDMRKNVLENLDKDSLPIPVLRHSPKRSISEDTPSNLSEKMQIVDNKWRVPAVQKNILKSLPNEKGKNVSILTQLGSIRRQLQLEQLKLDKMISKNNN</sequence>
<comment type="caution">
    <text evidence="3">The sequence shown here is derived from an EMBL/GenBank/DDBJ whole genome shotgun (WGS) entry which is preliminary data.</text>
</comment>
<accession>A0AAU9UJA6</accession>
<organism evidence="3 4">
    <name type="scientific">Euphydryas editha</name>
    <name type="common">Edith's checkerspot</name>
    <dbReference type="NCBI Taxonomy" id="104508"/>
    <lineage>
        <taxon>Eukaryota</taxon>
        <taxon>Metazoa</taxon>
        <taxon>Ecdysozoa</taxon>
        <taxon>Arthropoda</taxon>
        <taxon>Hexapoda</taxon>
        <taxon>Insecta</taxon>
        <taxon>Pterygota</taxon>
        <taxon>Neoptera</taxon>
        <taxon>Endopterygota</taxon>
        <taxon>Lepidoptera</taxon>
        <taxon>Glossata</taxon>
        <taxon>Ditrysia</taxon>
        <taxon>Papilionoidea</taxon>
        <taxon>Nymphalidae</taxon>
        <taxon>Nymphalinae</taxon>
        <taxon>Euphydryas</taxon>
    </lineage>
</organism>